<dbReference type="PANTHER" id="PTHR34322">
    <property type="entry name" value="TRANSPOSASE, Y1_TNP DOMAIN-CONTAINING"/>
    <property type="match status" value="1"/>
</dbReference>
<dbReference type="EMBL" id="FMWD01000006">
    <property type="protein sequence ID" value="SCZ62299.1"/>
    <property type="molecule type" value="Genomic_DNA"/>
</dbReference>
<dbReference type="GO" id="GO:0004803">
    <property type="term" value="F:transposase activity"/>
    <property type="evidence" value="ECO:0007669"/>
    <property type="project" value="InterPro"/>
</dbReference>
<evidence type="ECO:0000313" key="3">
    <source>
        <dbReference type="Proteomes" id="UP000199648"/>
    </source>
</evidence>
<dbReference type="SUPFAM" id="SSF143422">
    <property type="entry name" value="Transposase IS200-like"/>
    <property type="match status" value="1"/>
</dbReference>
<dbReference type="InterPro" id="IPR002686">
    <property type="entry name" value="Transposase_17"/>
</dbReference>
<name>A0A1G5QMD6_9GAMM</name>
<dbReference type="STRING" id="415747.SAMN03097708_02295"/>
<sequence>MPRASRHYLPGLIWHVTHRCHKREFLLKFARDRRLWRSWLFEARKRYGLCVLNYVATSNHIHLLIRDQGKGEIARSLQLIAGQTAQAFNRRKARKGAFWEDRYHATAVQTGEHLARCLAYIDLNMVRAGAVSHPSEWEVSGYREIQSPPTRYRIIDGVALQKSLEIKQMNTLRQHQREWIEQALRQSSLSRDARWSESLTVGSELFVQDIQAQLGAEAHSRSVQVDRESAWLREPSATYTVDFDDENSLLSTKQRRIS</sequence>
<keyword evidence="3" id="KW-1185">Reference proteome</keyword>
<dbReference type="Proteomes" id="UP000199648">
    <property type="component" value="Unassembled WGS sequence"/>
</dbReference>
<dbReference type="Pfam" id="PF01797">
    <property type="entry name" value="Y1_Tnp"/>
    <property type="match status" value="1"/>
</dbReference>
<organism evidence="2 3">
    <name type="scientific">Thiohalomonas denitrificans</name>
    <dbReference type="NCBI Taxonomy" id="415747"/>
    <lineage>
        <taxon>Bacteria</taxon>
        <taxon>Pseudomonadati</taxon>
        <taxon>Pseudomonadota</taxon>
        <taxon>Gammaproteobacteria</taxon>
        <taxon>Thiohalomonadales</taxon>
        <taxon>Thiohalomonadaceae</taxon>
        <taxon>Thiohalomonas</taxon>
    </lineage>
</organism>
<evidence type="ECO:0000313" key="2">
    <source>
        <dbReference type="EMBL" id="SCZ62299.1"/>
    </source>
</evidence>
<dbReference type="AlphaFoldDB" id="A0A1G5QMD6"/>
<dbReference type="GO" id="GO:0003677">
    <property type="term" value="F:DNA binding"/>
    <property type="evidence" value="ECO:0007669"/>
    <property type="project" value="InterPro"/>
</dbReference>
<evidence type="ECO:0000259" key="1">
    <source>
        <dbReference type="SMART" id="SM01321"/>
    </source>
</evidence>
<gene>
    <name evidence="2" type="ORF">SAMN03097708_02295</name>
</gene>
<dbReference type="InterPro" id="IPR036515">
    <property type="entry name" value="Transposase_17_sf"/>
</dbReference>
<reference evidence="2 3" key="1">
    <citation type="submission" date="2016-10" db="EMBL/GenBank/DDBJ databases">
        <authorList>
            <person name="de Groot N.N."/>
        </authorList>
    </citation>
    <scope>NUCLEOTIDE SEQUENCE [LARGE SCALE GENOMIC DNA]</scope>
    <source>
        <strain evidence="2 3">HLD2</strain>
    </source>
</reference>
<dbReference type="GO" id="GO:0006313">
    <property type="term" value="P:DNA transposition"/>
    <property type="evidence" value="ECO:0007669"/>
    <property type="project" value="InterPro"/>
</dbReference>
<dbReference type="RefSeq" id="WP_092997035.1">
    <property type="nucleotide sequence ID" value="NZ_FMWD01000006.1"/>
</dbReference>
<accession>A0A1G5QMD6</accession>
<dbReference type="SMART" id="SM01321">
    <property type="entry name" value="Y1_Tnp"/>
    <property type="match status" value="1"/>
</dbReference>
<dbReference type="OrthoDB" id="9814067at2"/>
<dbReference type="PANTHER" id="PTHR34322:SF2">
    <property type="entry name" value="TRANSPOSASE IS200-LIKE DOMAIN-CONTAINING PROTEIN"/>
    <property type="match status" value="1"/>
</dbReference>
<feature type="domain" description="Transposase IS200-like" evidence="1">
    <location>
        <begin position="9"/>
        <end position="124"/>
    </location>
</feature>
<protein>
    <submittedName>
        <fullName evidence="2">Putative transposase</fullName>
    </submittedName>
</protein>
<dbReference type="Gene3D" id="3.30.70.1290">
    <property type="entry name" value="Transposase IS200-like"/>
    <property type="match status" value="1"/>
</dbReference>
<proteinExistence type="predicted"/>